<keyword evidence="2" id="KW-0378">Hydrolase</keyword>
<keyword evidence="2" id="KW-0547">Nucleotide-binding</keyword>
<reference evidence="2 3" key="1">
    <citation type="journal article" date="2020" name="Access Microbiol">
        <title>Isolation and genome sequencing of Staphylococcus schleiferi subspecies coagulans from Antarctic seals.</title>
        <authorList>
            <person name="Foster G."/>
            <person name="Robb A."/>
            <person name="Paterson G.K."/>
        </authorList>
    </citation>
    <scope>NUCLEOTIDE SEQUENCE [LARGE SCALE GENOMIC DNA]</scope>
    <source>
        <strain evidence="2 3">M615/02/4</strain>
    </source>
</reference>
<dbReference type="InterPro" id="IPR038718">
    <property type="entry name" value="SNF2-like_sf"/>
</dbReference>
<dbReference type="CDD" id="cd18013">
    <property type="entry name" value="DEXQc_bact_SNF2"/>
    <property type="match status" value="1"/>
</dbReference>
<dbReference type="InterPro" id="IPR000330">
    <property type="entry name" value="SNF2_N"/>
</dbReference>
<dbReference type="Proteomes" id="UP000524893">
    <property type="component" value="Unassembled WGS sequence"/>
</dbReference>
<feature type="domain" description="Helicase ATP-binding" evidence="1">
    <location>
        <begin position="18"/>
        <end position="182"/>
    </location>
</feature>
<proteinExistence type="predicted"/>
<evidence type="ECO:0000313" key="3">
    <source>
        <dbReference type="Proteomes" id="UP000524893"/>
    </source>
</evidence>
<dbReference type="SUPFAM" id="SSF52540">
    <property type="entry name" value="P-loop containing nucleoside triphosphate hydrolases"/>
    <property type="match status" value="2"/>
</dbReference>
<evidence type="ECO:0000313" key="2">
    <source>
        <dbReference type="EMBL" id="MBA8777602.1"/>
    </source>
</evidence>
<dbReference type="PROSITE" id="PS51192">
    <property type="entry name" value="HELICASE_ATP_BIND_1"/>
    <property type="match status" value="1"/>
</dbReference>
<organism evidence="2 3">
    <name type="scientific">Staphylococcus coagulans</name>
    <dbReference type="NCBI Taxonomy" id="74706"/>
    <lineage>
        <taxon>Bacteria</taxon>
        <taxon>Bacillati</taxon>
        <taxon>Bacillota</taxon>
        <taxon>Bacilli</taxon>
        <taxon>Bacillales</taxon>
        <taxon>Staphylococcaceae</taxon>
        <taxon>Staphylococcus</taxon>
    </lineage>
</organism>
<dbReference type="Gene3D" id="3.40.50.10810">
    <property type="entry name" value="Tandem AAA-ATPase domain"/>
    <property type="match status" value="1"/>
</dbReference>
<evidence type="ECO:0000259" key="1">
    <source>
        <dbReference type="PROSITE" id="PS51192"/>
    </source>
</evidence>
<dbReference type="PANTHER" id="PTHR10799">
    <property type="entry name" value="SNF2/RAD54 HELICASE FAMILY"/>
    <property type="match status" value="1"/>
</dbReference>
<comment type="caution">
    <text evidence="2">The sequence shown here is derived from an EMBL/GenBank/DDBJ whole genome shotgun (WGS) entry which is preliminary data.</text>
</comment>
<dbReference type="AlphaFoldDB" id="A0A9X0PI94"/>
<dbReference type="SMART" id="SM00487">
    <property type="entry name" value="DEXDc"/>
    <property type="match status" value="1"/>
</dbReference>
<dbReference type="InterPro" id="IPR014001">
    <property type="entry name" value="Helicase_ATP-bd"/>
</dbReference>
<gene>
    <name evidence="2" type="ORF">HR081_12060</name>
</gene>
<sequence length="455" mass="52968">MQKMAIQFKPHVYQKHSIDKVIDNEKYGLFLDMGLGKTVSTLTAFSDLQLLDTEKMLVIAPLNVAKDTWADEINKWEHLKHLTVSKVLGTPKQRLTALSKEADVYITNKENTKWLCDQYKKEWPFDMVVIDELSTFKNPSSQRFKAIRKKLPLMKRFVGLTGTPSPNSLLDLWAQVYLIDRGERLETSFSRYRERFFRPTHQVSDHVFNWELRDGSEEKIYELIEDVCLSMKASDYLDMPERIDTVQSVNLSSKERKLYDELEKHYILESEEDGTIVAQSGASLSQKLLQLSNGAVYTDDEDVRHIHDRKLDKLEGIIEESQGQPLLVFYNFKHDKERIMERFDGVVTLDDKGYKDKWNKGKVRILLAHPASAGHGLNLQQGGHIIVWFGLTWSLELYQQANARLYRQGQEHTTIIHHIMTDNTIEQRVYQALQNKELTQDELMKAIKARIEKHK</sequence>
<dbReference type="InterPro" id="IPR027417">
    <property type="entry name" value="P-loop_NTPase"/>
</dbReference>
<keyword evidence="2" id="KW-0347">Helicase</keyword>
<protein>
    <submittedName>
        <fullName evidence="2">DEAD/DEAH box helicase</fullName>
    </submittedName>
</protein>
<dbReference type="EMBL" id="JABTCN010000067">
    <property type="protein sequence ID" value="MBA8777602.1"/>
    <property type="molecule type" value="Genomic_DNA"/>
</dbReference>
<dbReference type="Pfam" id="PF00176">
    <property type="entry name" value="SNF2-rel_dom"/>
    <property type="match status" value="1"/>
</dbReference>
<name>A0A9X0PI94_9STAP</name>
<dbReference type="GO" id="GO:0004386">
    <property type="term" value="F:helicase activity"/>
    <property type="evidence" value="ECO:0007669"/>
    <property type="project" value="UniProtKB-KW"/>
</dbReference>
<dbReference type="GO" id="GO:0005524">
    <property type="term" value="F:ATP binding"/>
    <property type="evidence" value="ECO:0007669"/>
    <property type="project" value="InterPro"/>
</dbReference>
<keyword evidence="2" id="KW-0067">ATP-binding</keyword>
<dbReference type="Gene3D" id="3.40.50.300">
    <property type="entry name" value="P-loop containing nucleotide triphosphate hydrolases"/>
    <property type="match status" value="1"/>
</dbReference>
<accession>A0A9X0PI94</accession>